<dbReference type="AlphaFoldDB" id="A0A834SVD0"/>
<evidence type="ECO:0000256" key="1">
    <source>
        <dbReference type="SAM" id="MobiDB-lite"/>
    </source>
</evidence>
<dbReference type="Proteomes" id="UP000634136">
    <property type="component" value="Unassembled WGS sequence"/>
</dbReference>
<gene>
    <name evidence="2" type="ORF">G2W53_037145</name>
</gene>
<keyword evidence="3" id="KW-1185">Reference proteome</keyword>
<protein>
    <submittedName>
        <fullName evidence="2">Uncharacterized protein</fullName>
    </submittedName>
</protein>
<reference evidence="2" key="1">
    <citation type="submission" date="2020-09" db="EMBL/GenBank/DDBJ databases">
        <title>Genome-Enabled Discovery of Anthraquinone Biosynthesis in Senna tora.</title>
        <authorList>
            <person name="Kang S.-H."/>
            <person name="Pandey R.P."/>
            <person name="Lee C.-M."/>
            <person name="Sim J.-S."/>
            <person name="Jeong J.-T."/>
            <person name="Choi B.-S."/>
            <person name="Jung M."/>
            <person name="Ginzburg D."/>
            <person name="Zhao K."/>
            <person name="Won S.Y."/>
            <person name="Oh T.-J."/>
            <person name="Yu Y."/>
            <person name="Kim N.-H."/>
            <person name="Lee O.R."/>
            <person name="Lee T.-H."/>
            <person name="Bashyal P."/>
            <person name="Kim T.-S."/>
            <person name="Lee W.-H."/>
            <person name="Kawkins C."/>
            <person name="Kim C.-K."/>
            <person name="Kim J.S."/>
            <person name="Ahn B.O."/>
            <person name="Rhee S.Y."/>
            <person name="Sohng J.K."/>
        </authorList>
    </citation>
    <scope>NUCLEOTIDE SEQUENCE</scope>
    <source>
        <tissue evidence="2">Leaf</tissue>
    </source>
</reference>
<evidence type="ECO:0000313" key="3">
    <source>
        <dbReference type="Proteomes" id="UP000634136"/>
    </source>
</evidence>
<evidence type="ECO:0000313" key="2">
    <source>
        <dbReference type="EMBL" id="KAF7810402.1"/>
    </source>
</evidence>
<proteinExistence type="predicted"/>
<feature type="compositionally biased region" description="Polar residues" evidence="1">
    <location>
        <begin position="97"/>
        <end position="110"/>
    </location>
</feature>
<name>A0A834SVD0_9FABA</name>
<comment type="caution">
    <text evidence="2">The sequence shown here is derived from an EMBL/GenBank/DDBJ whole genome shotgun (WGS) entry which is preliminary data.</text>
</comment>
<feature type="region of interest" description="Disordered" evidence="1">
    <location>
        <begin position="93"/>
        <end position="113"/>
    </location>
</feature>
<organism evidence="2 3">
    <name type="scientific">Senna tora</name>
    <dbReference type="NCBI Taxonomy" id="362788"/>
    <lineage>
        <taxon>Eukaryota</taxon>
        <taxon>Viridiplantae</taxon>
        <taxon>Streptophyta</taxon>
        <taxon>Embryophyta</taxon>
        <taxon>Tracheophyta</taxon>
        <taxon>Spermatophyta</taxon>
        <taxon>Magnoliopsida</taxon>
        <taxon>eudicotyledons</taxon>
        <taxon>Gunneridae</taxon>
        <taxon>Pentapetalae</taxon>
        <taxon>rosids</taxon>
        <taxon>fabids</taxon>
        <taxon>Fabales</taxon>
        <taxon>Fabaceae</taxon>
        <taxon>Caesalpinioideae</taxon>
        <taxon>Cassia clade</taxon>
        <taxon>Senna</taxon>
    </lineage>
</organism>
<accession>A0A834SVD0</accession>
<sequence length="211" mass="23017">MSTVCNDVPRLTWLAQKQVDGIGAGKAKENVGKGYNQNMIGPQRVVIRTWVPKQVSSTIHKPNETEDAIPREGSGWGNAIFAKGKETVTKGMDLGGNHQTQTRAVDPSTSGEKDIIRPLETDRESLAAGVSNDDEETLDGESLAYHLEEEGLLTEQLTRDFLDEEAEQKDIEFGFNSIASLFGVANADGEDALRQDNGTDHSNVNLLTNYV</sequence>
<dbReference type="EMBL" id="JAAIUW010000011">
    <property type="protein sequence ID" value="KAF7810402.1"/>
    <property type="molecule type" value="Genomic_DNA"/>
</dbReference>